<dbReference type="Proteomes" id="UP000054683">
    <property type="component" value="Unassembled WGS sequence"/>
</dbReference>
<dbReference type="OrthoDB" id="9810372at2"/>
<dbReference type="SUPFAM" id="SSF53067">
    <property type="entry name" value="Actin-like ATPase domain"/>
    <property type="match status" value="1"/>
</dbReference>
<dbReference type="Gene3D" id="3.30.420.40">
    <property type="match status" value="2"/>
</dbReference>
<dbReference type="AlphaFoldDB" id="A0A158FK33"/>
<dbReference type="InterPro" id="IPR000600">
    <property type="entry name" value="ROK"/>
</dbReference>
<organism evidence="1 2">
    <name type="scientific">Caballeronia udeis</name>
    <dbReference type="NCBI Taxonomy" id="1232866"/>
    <lineage>
        <taxon>Bacteria</taxon>
        <taxon>Pseudomonadati</taxon>
        <taxon>Pseudomonadota</taxon>
        <taxon>Betaproteobacteria</taxon>
        <taxon>Burkholderiales</taxon>
        <taxon>Burkholderiaceae</taxon>
        <taxon>Caballeronia</taxon>
    </lineage>
</organism>
<gene>
    <name evidence="1" type="ORF">AWB69_01274</name>
</gene>
<dbReference type="InterPro" id="IPR036390">
    <property type="entry name" value="WH_DNA-bd_sf"/>
</dbReference>
<dbReference type="PANTHER" id="PTHR18964">
    <property type="entry name" value="ROK (REPRESSOR, ORF, KINASE) FAMILY"/>
    <property type="match status" value="1"/>
</dbReference>
<reference evidence="1 2" key="1">
    <citation type="submission" date="2016-01" db="EMBL/GenBank/DDBJ databases">
        <authorList>
            <person name="Oliw E.H."/>
        </authorList>
    </citation>
    <scope>NUCLEOTIDE SEQUENCE [LARGE SCALE GENOMIC DNA]</scope>
    <source>
        <strain evidence="1">LMG 27134</strain>
    </source>
</reference>
<name>A0A158FK33_9BURK</name>
<dbReference type="InterPro" id="IPR043129">
    <property type="entry name" value="ATPase_NBD"/>
</dbReference>
<dbReference type="EMBL" id="FCOK02000005">
    <property type="protein sequence ID" value="SAL19941.1"/>
    <property type="molecule type" value="Genomic_DNA"/>
</dbReference>
<dbReference type="InterPro" id="IPR036388">
    <property type="entry name" value="WH-like_DNA-bd_sf"/>
</dbReference>
<proteinExistence type="predicted"/>
<dbReference type="Pfam" id="PF00480">
    <property type="entry name" value="ROK"/>
    <property type="match status" value="1"/>
</dbReference>
<dbReference type="PANTHER" id="PTHR18964:SF173">
    <property type="entry name" value="GLUCOKINASE"/>
    <property type="match status" value="1"/>
</dbReference>
<dbReference type="SUPFAM" id="SSF46785">
    <property type="entry name" value="Winged helix' DNA-binding domain"/>
    <property type="match status" value="1"/>
</dbReference>
<evidence type="ECO:0000313" key="1">
    <source>
        <dbReference type="EMBL" id="SAL19941.1"/>
    </source>
</evidence>
<dbReference type="RefSeq" id="WP_062083287.1">
    <property type="nucleotide sequence ID" value="NZ_FCOK02000005.1"/>
</dbReference>
<evidence type="ECO:0000313" key="2">
    <source>
        <dbReference type="Proteomes" id="UP000054683"/>
    </source>
</evidence>
<dbReference type="Gene3D" id="1.10.10.10">
    <property type="entry name" value="Winged helix-like DNA-binding domain superfamily/Winged helix DNA-binding domain"/>
    <property type="match status" value="1"/>
</dbReference>
<sequence length="415" mass="44235">MNTPIHQPAPSRLATFDRAFRLEEFEIQSKLARLIASSQGISRADLARNTGFARSTVSQLIQPLIECNLVKEQTQSASARGRPGTMLVLNSRAGLILVADMGATHGRLVISDLAQRRLAERVFGIDVALGPEIVLDSIVDQFQQLLREHRLLDQSVRSVVVGLPSPVDFSRGVCVRPPIMPGWDGFQVSEYLQSRLKSPVLVDNDVNLMALGEARTRPAHQSPLLFAKVSTGIGCGIITSNGMLHRGADGSAGDIGHIRVPGRDDVICRCGNIGCVEAVASTTAVLANLQALPDAGAQNVDDLVRLVRSGDRQAVRLIRAAAAEIGEVIAMLVHMYNPAAIVLGGRMARISDDLLAGVRAVVYRRALPLATRSLLIENTALNQYAGAIGGAVLGIERALSSKGIASILHSVPSSN</sequence>
<accession>A0A158FK33</accession>
<protein>
    <submittedName>
        <fullName evidence="1">ROK family protein</fullName>
    </submittedName>
</protein>